<name>A0ABV2QEW4_9BURK</name>
<keyword evidence="6" id="KW-1185">Reference proteome</keyword>
<dbReference type="Proteomes" id="UP001549320">
    <property type="component" value="Unassembled WGS sequence"/>
</dbReference>
<dbReference type="SMART" id="SM00797">
    <property type="entry name" value="AHS2"/>
    <property type="match status" value="1"/>
</dbReference>
<evidence type="ECO:0000256" key="2">
    <source>
        <dbReference type="ARBA" id="ARBA00022801"/>
    </source>
</evidence>
<comment type="caution">
    <text evidence="5">The sequence shown here is derived from an EMBL/GenBank/DDBJ whole genome shotgun (WGS) entry which is preliminary data.</text>
</comment>
<gene>
    <name evidence="5" type="ORF">ABIE13_004708</name>
</gene>
<dbReference type="RefSeq" id="WP_354447775.1">
    <property type="nucleotide sequence ID" value="NZ_JBEPSH010000010.1"/>
</dbReference>
<evidence type="ECO:0000256" key="1">
    <source>
        <dbReference type="ARBA" id="ARBA00022741"/>
    </source>
</evidence>
<sequence length="330" mass="35355">MIVMNVVRAGLLSTYQDLGRVGQQCFGVPVNGPMDEWSHRLANALVGNSPQAAVLECAITGPRVTFSGDVVVALCGATMDATVDGQPLPYQTAVYVRRDAVLDLGKRHSGAYAYLAVRGALDVPAVLGSRSTNTRARFGGFQGRALRKGDQVPFRPHAQAAPLKVEILGRQSGLALVPGRQVAARQSWHGDAIRFVPGPQWSLFTPESRAAFTTQRYSMSPQSDRMGTRLSGTAINLERPLEMISEATVYGTVQVPPDGQPIVLMADRQSAGGYPKIAYVASADLPSMAQRLPGDEVRFEAITQEAAEVLWRSFETELADACMAAAAALD</sequence>
<keyword evidence="3" id="KW-0067">ATP-binding</keyword>
<protein>
    <submittedName>
        <fullName evidence="5">Antagonist of KipI</fullName>
    </submittedName>
</protein>
<organism evidence="5 6">
    <name type="scientific">Ottowia thiooxydans</name>
    <dbReference type="NCBI Taxonomy" id="219182"/>
    <lineage>
        <taxon>Bacteria</taxon>
        <taxon>Pseudomonadati</taxon>
        <taxon>Pseudomonadota</taxon>
        <taxon>Betaproteobacteria</taxon>
        <taxon>Burkholderiales</taxon>
        <taxon>Comamonadaceae</taxon>
        <taxon>Ottowia</taxon>
    </lineage>
</organism>
<dbReference type="EMBL" id="JBEPSH010000010">
    <property type="protein sequence ID" value="MET4579571.1"/>
    <property type="molecule type" value="Genomic_DNA"/>
</dbReference>
<dbReference type="Pfam" id="PF02626">
    <property type="entry name" value="CT_A_B"/>
    <property type="match status" value="1"/>
</dbReference>
<dbReference type="InterPro" id="IPR029000">
    <property type="entry name" value="Cyclophilin-like_dom_sf"/>
</dbReference>
<keyword evidence="2" id="KW-0378">Hydrolase</keyword>
<dbReference type="InterPro" id="IPR052708">
    <property type="entry name" value="PxpC"/>
</dbReference>
<proteinExistence type="predicted"/>
<dbReference type="PANTHER" id="PTHR43309">
    <property type="entry name" value="5-OXOPROLINASE SUBUNIT C"/>
    <property type="match status" value="1"/>
</dbReference>
<evidence type="ECO:0000313" key="5">
    <source>
        <dbReference type="EMBL" id="MET4579571.1"/>
    </source>
</evidence>
<evidence type="ECO:0000259" key="4">
    <source>
        <dbReference type="SMART" id="SM00797"/>
    </source>
</evidence>
<dbReference type="SUPFAM" id="SSF50891">
    <property type="entry name" value="Cyclophilin-like"/>
    <property type="match status" value="1"/>
</dbReference>
<evidence type="ECO:0000313" key="6">
    <source>
        <dbReference type="Proteomes" id="UP001549320"/>
    </source>
</evidence>
<feature type="domain" description="Carboxyltransferase" evidence="4">
    <location>
        <begin position="25"/>
        <end position="319"/>
    </location>
</feature>
<dbReference type="NCBIfam" id="TIGR00724">
    <property type="entry name" value="urea_amlyse_rel"/>
    <property type="match status" value="1"/>
</dbReference>
<dbReference type="PANTHER" id="PTHR43309:SF3">
    <property type="entry name" value="5-OXOPROLINASE SUBUNIT C"/>
    <property type="match status" value="1"/>
</dbReference>
<evidence type="ECO:0000256" key="3">
    <source>
        <dbReference type="ARBA" id="ARBA00022840"/>
    </source>
</evidence>
<dbReference type="Gene3D" id="2.40.100.10">
    <property type="entry name" value="Cyclophilin-like"/>
    <property type="match status" value="1"/>
</dbReference>
<keyword evidence="1" id="KW-0547">Nucleotide-binding</keyword>
<reference evidence="5 6" key="1">
    <citation type="submission" date="2024-06" db="EMBL/GenBank/DDBJ databases">
        <title>Sorghum-associated microbial communities from plants grown in Nebraska, USA.</title>
        <authorList>
            <person name="Schachtman D."/>
        </authorList>
    </citation>
    <scope>NUCLEOTIDE SEQUENCE [LARGE SCALE GENOMIC DNA]</scope>
    <source>
        <strain evidence="5 6">2709</strain>
    </source>
</reference>
<dbReference type="InterPro" id="IPR003778">
    <property type="entry name" value="CT_A_B"/>
</dbReference>
<accession>A0ABV2QEW4</accession>